<reference evidence="2" key="2">
    <citation type="submission" date="2015-01" db="EMBL/GenBank/DDBJ databases">
        <title>Evolutionary Origins and Diversification of the Mycorrhizal Mutualists.</title>
        <authorList>
            <consortium name="DOE Joint Genome Institute"/>
            <consortium name="Mycorrhizal Genomics Consortium"/>
            <person name="Kohler A."/>
            <person name="Kuo A."/>
            <person name="Nagy L.G."/>
            <person name="Floudas D."/>
            <person name="Copeland A."/>
            <person name="Barry K.W."/>
            <person name="Cichocki N."/>
            <person name="Veneault-Fourrey C."/>
            <person name="LaButti K."/>
            <person name="Lindquist E.A."/>
            <person name="Lipzen A."/>
            <person name="Lundell T."/>
            <person name="Morin E."/>
            <person name="Murat C."/>
            <person name="Riley R."/>
            <person name="Ohm R."/>
            <person name="Sun H."/>
            <person name="Tunlid A."/>
            <person name="Henrissat B."/>
            <person name="Grigoriev I.V."/>
            <person name="Hibbett D.S."/>
            <person name="Martin F."/>
        </authorList>
    </citation>
    <scope>NUCLEOTIDE SEQUENCE [LARGE SCALE GENOMIC DNA]</scope>
    <source>
        <strain evidence="2">Marx 270</strain>
    </source>
</reference>
<proteinExistence type="predicted"/>
<organism evidence="1 2">
    <name type="scientific">Pisolithus tinctorius Marx 270</name>
    <dbReference type="NCBI Taxonomy" id="870435"/>
    <lineage>
        <taxon>Eukaryota</taxon>
        <taxon>Fungi</taxon>
        <taxon>Dikarya</taxon>
        <taxon>Basidiomycota</taxon>
        <taxon>Agaricomycotina</taxon>
        <taxon>Agaricomycetes</taxon>
        <taxon>Agaricomycetidae</taxon>
        <taxon>Boletales</taxon>
        <taxon>Sclerodermatineae</taxon>
        <taxon>Pisolithaceae</taxon>
        <taxon>Pisolithus</taxon>
    </lineage>
</organism>
<name>A0A0C3IZ88_PISTI</name>
<dbReference type="OrthoDB" id="10566025at2759"/>
<evidence type="ECO:0000313" key="2">
    <source>
        <dbReference type="Proteomes" id="UP000054217"/>
    </source>
</evidence>
<reference evidence="1 2" key="1">
    <citation type="submission" date="2014-04" db="EMBL/GenBank/DDBJ databases">
        <authorList>
            <consortium name="DOE Joint Genome Institute"/>
            <person name="Kuo A."/>
            <person name="Kohler A."/>
            <person name="Costa M.D."/>
            <person name="Nagy L.G."/>
            <person name="Floudas D."/>
            <person name="Copeland A."/>
            <person name="Barry K.W."/>
            <person name="Cichocki N."/>
            <person name="Veneault-Fourrey C."/>
            <person name="LaButti K."/>
            <person name="Lindquist E.A."/>
            <person name="Lipzen A."/>
            <person name="Lundell T."/>
            <person name="Morin E."/>
            <person name="Murat C."/>
            <person name="Sun H."/>
            <person name="Tunlid A."/>
            <person name="Henrissat B."/>
            <person name="Grigoriev I.V."/>
            <person name="Hibbett D.S."/>
            <person name="Martin F."/>
            <person name="Nordberg H.P."/>
            <person name="Cantor M.N."/>
            <person name="Hua S.X."/>
        </authorList>
    </citation>
    <scope>NUCLEOTIDE SEQUENCE [LARGE SCALE GENOMIC DNA]</scope>
    <source>
        <strain evidence="1 2">Marx 270</strain>
    </source>
</reference>
<dbReference type="AlphaFoldDB" id="A0A0C3IZ88"/>
<dbReference type="InParanoid" id="A0A0C3IZ88"/>
<protein>
    <submittedName>
        <fullName evidence="1">Uncharacterized protein</fullName>
    </submittedName>
</protein>
<dbReference type="EMBL" id="KN831983">
    <property type="protein sequence ID" value="KIO02113.1"/>
    <property type="molecule type" value="Genomic_DNA"/>
</dbReference>
<evidence type="ECO:0000313" key="1">
    <source>
        <dbReference type="EMBL" id="KIO02113.1"/>
    </source>
</evidence>
<dbReference type="HOGENOM" id="CLU_2321313_0_0_1"/>
<keyword evidence="2" id="KW-1185">Reference proteome</keyword>
<dbReference type="Proteomes" id="UP000054217">
    <property type="component" value="Unassembled WGS sequence"/>
</dbReference>
<sequence>MSYFINTSANTSSVPSNQVVPQAYIHFSSILISSPANSDVPSHHPNIVSTNMKKYDRCTNQNEAAGWWALCYRHILQLHYPRPGMKYYHDCILQANICK</sequence>
<gene>
    <name evidence="1" type="ORF">M404DRAFT_1002540</name>
</gene>
<accession>A0A0C3IZ88</accession>